<dbReference type="GO" id="GO:0008610">
    <property type="term" value="P:lipid biosynthetic process"/>
    <property type="evidence" value="ECO:0007669"/>
    <property type="project" value="UniProtKB-ARBA"/>
</dbReference>
<dbReference type="GO" id="GO:0044550">
    <property type="term" value="P:secondary metabolite biosynthetic process"/>
    <property type="evidence" value="ECO:0007669"/>
    <property type="project" value="UniProtKB-ARBA"/>
</dbReference>
<comment type="similarity">
    <text evidence="2">Belongs to the ATP-dependent AMP-binding enzyme family.</text>
</comment>
<dbReference type="CDD" id="cd12116">
    <property type="entry name" value="A_NRPS_Ta1_like"/>
    <property type="match status" value="1"/>
</dbReference>
<evidence type="ECO:0000256" key="3">
    <source>
        <dbReference type="ARBA" id="ARBA00022450"/>
    </source>
</evidence>
<dbReference type="InterPro" id="IPR045851">
    <property type="entry name" value="AMP-bd_C_sf"/>
</dbReference>
<dbReference type="GO" id="GO:0043041">
    <property type="term" value="P:amino acid activation for nonribosomal peptide biosynthetic process"/>
    <property type="evidence" value="ECO:0007669"/>
    <property type="project" value="TreeGrafter"/>
</dbReference>
<dbReference type="Gene3D" id="1.10.1200.10">
    <property type="entry name" value="ACP-like"/>
    <property type="match status" value="1"/>
</dbReference>
<evidence type="ECO:0000256" key="2">
    <source>
        <dbReference type="ARBA" id="ARBA00006432"/>
    </source>
</evidence>
<dbReference type="Gene3D" id="3.40.50.1820">
    <property type="entry name" value="alpha/beta hydrolase"/>
    <property type="match status" value="1"/>
</dbReference>
<dbReference type="FunFam" id="3.30.300.30:FF:000010">
    <property type="entry name" value="Enterobactin synthetase component F"/>
    <property type="match status" value="2"/>
</dbReference>
<dbReference type="NCBIfam" id="TIGR01733">
    <property type="entry name" value="AA-adenyl-dom"/>
    <property type="match status" value="2"/>
</dbReference>
<comment type="cofactor">
    <cofactor evidence="1">
        <name>pantetheine 4'-phosphate</name>
        <dbReference type="ChEBI" id="CHEBI:47942"/>
    </cofactor>
</comment>
<evidence type="ECO:0000256" key="4">
    <source>
        <dbReference type="ARBA" id="ARBA00022553"/>
    </source>
</evidence>
<dbReference type="FunFam" id="2.30.38.10:FF:000001">
    <property type="entry name" value="Non-ribosomal peptide synthetase PvdI"/>
    <property type="match status" value="2"/>
</dbReference>
<reference evidence="8 9" key="1">
    <citation type="submission" date="2019-03" db="EMBL/GenBank/DDBJ databases">
        <title>Genomic Encyclopedia of Type Strains, Phase IV (KMG-IV): sequencing the most valuable type-strain genomes for metagenomic binning, comparative biology and taxonomic classification.</title>
        <authorList>
            <person name="Goeker M."/>
        </authorList>
    </citation>
    <scope>NUCLEOTIDE SEQUENCE [LARGE SCALE GENOMIC DNA]</scope>
    <source>
        <strain evidence="8 9">DSM 46831</strain>
    </source>
</reference>
<dbReference type="Gene3D" id="2.30.38.10">
    <property type="entry name" value="Luciferase, Domain 3"/>
    <property type="match status" value="1"/>
</dbReference>
<keyword evidence="3" id="KW-0596">Phosphopantetheine</keyword>
<dbReference type="PANTHER" id="PTHR45527">
    <property type="entry name" value="NONRIBOSOMAL PEPTIDE SYNTHETASE"/>
    <property type="match status" value="1"/>
</dbReference>
<evidence type="ECO:0000259" key="7">
    <source>
        <dbReference type="PROSITE" id="PS50075"/>
    </source>
</evidence>
<dbReference type="FunFam" id="3.30.559.30:FF:000001">
    <property type="entry name" value="Non-ribosomal peptide synthetase"/>
    <property type="match status" value="1"/>
</dbReference>
<dbReference type="FunFam" id="3.40.50.980:FF:000001">
    <property type="entry name" value="Non-ribosomal peptide synthetase"/>
    <property type="match status" value="2"/>
</dbReference>
<dbReference type="FunFam" id="3.40.50.12780:FF:000012">
    <property type="entry name" value="Non-ribosomal peptide synthetase"/>
    <property type="match status" value="2"/>
</dbReference>
<dbReference type="Gene3D" id="3.30.300.30">
    <property type="match status" value="2"/>
</dbReference>
<dbReference type="InterPro" id="IPR020845">
    <property type="entry name" value="AMP-binding_CS"/>
</dbReference>
<dbReference type="InterPro" id="IPR000873">
    <property type="entry name" value="AMP-dep_synth/lig_dom"/>
</dbReference>
<dbReference type="GO" id="GO:0005829">
    <property type="term" value="C:cytosol"/>
    <property type="evidence" value="ECO:0007669"/>
    <property type="project" value="TreeGrafter"/>
</dbReference>
<dbReference type="GO" id="GO:0016874">
    <property type="term" value="F:ligase activity"/>
    <property type="evidence" value="ECO:0007669"/>
    <property type="project" value="UniProtKB-KW"/>
</dbReference>
<dbReference type="Gene3D" id="3.30.559.30">
    <property type="entry name" value="Nonribosomal peptide synthetase, condensation domain"/>
    <property type="match status" value="2"/>
</dbReference>
<feature type="region of interest" description="Disordered" evidence="6">
    <location>
        <begin position="2015"/>
        <end position="2035"/>
    </location>
</feature>
<dbReference type="InterPro" id="IPR029058">
    <property type="entry name" value="AB_hydrolase_fold"/>
</dbReference>
<keyword evidence="4" id="KW-0597">Phosphoprotein</keyword>
<dbReference type="FunFam" id="3.40.50.980:FF:000002">
    <property type="entry name" value="Enterobactin synthetase component F"/>
    <property type="match status" value="1"/>
</dbReference>
<name>A0A4R2S1D2_9BACL</name>
<dbReference type="InterPro" id="IPR010071">
    <property type="entry name" value="AA_adenyl_dom"/>
</dbReference>
<dbReference type="InterPro" id="IPR001242">
    <property type="entry name" value="Condensation_dom"/>
</dbReference>
<keyword evidence="9" id="KW-1185">Reference proteome</keyword>
<dbReference type="NCBIfam" id="NF003417">
    <property type="entry name" value="PRK04813.1"/>
    <property type="match status" value="2"/>
</dbReference>
<dbReference type="EMBL" id="SLXV01000005">
    <property type="protein sequence ID" value="TCP69854.1"/>
    <property type="molecule type" value="Genomic_DNA"/>
</dbReference>
<dbReference type="SUPFAM" id="SSF47336">
    <property type="entry name" value="ACP-like"/>
    <property type="match status" value="2"/>
</dbReference>
<dbReference type="PROSITE" id="PS00455">
    <property type="entry name" value="AMP_BINDING"/>
    <property type="match status" value="2"/>
</dbReference>
<dbReference type="InterPro" id="IPR042099">
    <property type="entry name" value="ANL_N_sf"/>
</dbReference>
<dbReference type="GO" id="GO:0072330">
    <property type="term" value="P:monocarboxylic acid biosynthetic process"/>
    <property type="evidence" value="ECO:0007669"/>
    <property type="project" value="UniProtKB-ARBA"/>
</dbReference>
<evidence type="ECO:0000313" key="8">
    <source>
        <dbReference type="EMBL" id="TCP69854.1"/>
    </source>
</evidence>
<dbReference type="SUPFAM" id="SSF53474">
    <property type="entry name" value="alpha/beta-Hydrolases"/>
    <property type="match status" value="1"/>
</dbReference>
<dbReference type="CDD" id="cd19538">
    <property type="entry name" value="LCL_NRPS"/>
    <property type="match status" value="1"/>
</dbReference>
<dbReference type="Pfam" id="PF00550">
    <property type="entry name" value="PP-binding"/>
    <property type="match status" value="2"/>
</dbReference>
<evidence type="ECO:0000256" key="6">
    <source>
        <dbReference type="SAM" id="MobiDB-lite"/>
    </source>
</evidence>
<protein>
    <submittedName>
        <fullName evidence="8">Nonribosomal peptide synthetase DhbF</fullName>
    </submittedName>
</protein>
<comment type="caution">
    <text evidence="8">The sequence shown here is derived from an EMBL/GenBank/DDBJ whole genome shotgun (WGS) entry which is preliminary data.</text>
</comment>
<evidence type="ECO:0000256" key="5">
    <source>
        <dbReference type="ARBA" id="ARBA00022598"/>
    </source>
</evidence>
<dbReference type="Proteomes" id="UP000294746">
    <property type="component" value="Unassembled WGS sequence"/>
</dbReference>
<dbReference type="InterPro" id="IPR009081">
    <property type="entry name" value="PP-bd_ACP"/>
</dbReference>
<dbReference type="InterPro" id="IPR020806">
    <property type="entry name" value="PKS_PP-bd"/>
</dbReference>
<dbReference type="SUPFAM" id="SSF56801">
    <property type="entry name" value="Acetyl-CoA synthetase-like"/>
    <property type="match status" value="2"/>
</dbReference>
<dbReference type="SMART" id="SM00823">
    <property type="entry name" value="PKS_PP"/>
    <property type="match status" value="2"/>
</dbReference>
<accession>A0A4R2S1D2</accession>
<feature type="domain" description="Carrier" evidence="7">
    <location>
        <begin position="2036"/>
        <end position="2111"/>
    </location>
</feature>
<dbReference type="Pfam" id="PF00501">
    <property type="entry name" value="AMP-binding"/>
    <property type="match status" value="2"/>
</dbReference>
<organism evidence="8 9">
    <name type="scientific">Baia soyae</name>
    <dbReference type="NCBI Taxonomy" id="1544746"/>
    <lineage>
        <taxon>Bacteria</taxon>
        <taxon>Bacillati</taxon>
        <taxon>Bacillota</taxon>
        <taxon>Bacilli</taxon>
        <taxon>Bacillales</taxon>
        <taxon>Thermoactinomycetaceae</taxon>
        <taxon>Baia</taxon>
    </lineage>
</organism>
<dbReference type="CDD" id="cd17643">
    <property type="entry name" value="A_NRPS_Cytc1-like"/>
    <property type="match status" value="1"/>
</dbReference>
<dbReference type="Pfam" id="PF13193">
    <property type="entry name" value="AMP-binding_C"/>
    <property type="match status" value="2"/>
</dbReference>
<evidence type="ECO:0000313" key="9">
    <source>
        <dbReference type="Proteomes" id="UP000294746"/>
    </source>
</evidence>
<dbReference type="Gene3D" id="3.30.559.10">
    <property type="entry name" value="Chloramphenicol acetyltransferase-like domain"/>
    <property type="match status" value="2"/>
</dbReference>
<evidence type="ECO:0000256" key="1">
    <source>
        <dbReference type="ARBA" id="ARBA00001957"/>
    </source>
</evidence>
<dbReference type="FunFam" id="1.10.1200.10:FF:000016">
    <property type="entry name" value="Non-ribosomal peptide synthase"/>
    <property type="match status" value="1"/>
</dbReference>
<dbReference type="Gene3D" id="3.40.50.12780">
    <property type="entry name" value="N-terminal domain of ligase-like"/>
    <property type="match status" value="1"/>
</dbReference>
<proteinExistence type="inferred from homology"/>
<gene>
    <name evidence="8" type="ORF">EDD57_10537</name>
</gene>
<sequence>MLHTNTNRRPLTRAQSGIWYAQKLDPENPIYNTGEYVEIEGNVELEPLIQAIKQTIVEAESLHVRFHEDEGEPWQEIRSDQEVEVLVIDMSQESDPYDSAMKWMKEDLAKPIDLLHEALCRQVLLKLEDHRTFWYQKIHHIAIDGFGFSLLSKQVAKVYTALIEGSPCGERFFGSFERVIEEDVTYRNSQKYQDDRLFWMEQYQNQTDIVSLADRAVLLSGNTDLSTCFLHPDDFENLKKWARECETSWQECMIAAMAIYVHRLTGSKEIVLSVPMMGRMGSASLKVPAMVMNIVPLWLDMHPGMSFRELMKQIRQAMGDTRNHQRYRHEEIRRDCKLLGENNRLFGPQINIMPFEYGLRFADACGIVHKLATGPVEDISLHLYEQQGGQGLRMDLAANADLYEAEEVSLHLRRIQSVIRQVIQMESADSLGSCDLLLPEESRKIVEDWNQSEQPFADSSVLELFEQQVWARKEETAVICADTTLSYRGLSERSNRLANLLTSRGVGPEQFVAIMLPRGVDMVVAMLAVLKTGAGYLPIDPEYPVGRISYMLEDASPSYIITTRELEGQLSEEAPVAKLVLDDTELNKELDTFSSYDFAPSETISPLHPAYMIYTSGSTGKPKGVVIHRQSLLNFLLSMQDQFSMGQEDRLLAVTTIAFDISVLEIFLPLISGAVCLVAQKEAIQTPSALVKMIQENGITHMQATPTLWQTIASYDDVSIEGLKVLVGGEALPSHLASALVELGCKVTNLYGPTETTIWSTSCILSKEQLLSPPIGRPLWNTQVYILDASLRLLPPGIPGDLYIAGAGLARGYFGRPDLTAERFIANPYGPAGSRMYRTGDIARWRPDGTLEYVSRADHQFKIRGYRIELGEVEAVIASHSLVHQVAVIVREDRPGDKRLVAYIVPPAGVNLDWAEFRQFVGGSLPAYMIPSSFVSLEELPLTPNGKLDRKRLPAPDFESITIKREPRTPQEEILCDLFAGVLGLFRVGIDDNFFNLGGHSLLAGNLMNRIRAVFDVELGIGKLFETPTVAGLIGQLDQGKPVRPPIVRVERESEAPLSFSQKRLWFLHQLEGPSPTYNIPLIIQLQGNMNKGALEKALADVVKRHEVLRTIFPDQQGSTCQLILEASQAVPTLHVTLCTEEELSELQHQAARYSFDLSKEPAIRAELFELSANSGVLVLLLHHIVGDGWSLAPLIKDLEFAYRERAKGETHSFAELPVQYADYAIWQENLLNYDNNQDGLIAQQIEYWKGALSHLPDQLELQTDHQRPFESSYQGESLIFEIPSGLHSRLTEIARKNGASLFMVLQAGFAALLTRLGAGTDIPLGSPIAGRNDDRIVDLVGLFVNTLVLRVDTSGEPSFRELIERVKKVNIGAYEHQDVPFEKLVEVLNPTRSRSKHPLFQIMIAMQNTPDLKWNAPELDADFHLSNTGTAKFDLTLEFRESFDAEGIGNGLHGFLEYSTDLFERNTMEHLIERLLRLLEGASHDPNQSIGRLEILSGEERAKLTQDVKESLEVEDTIVSLFERQATLYPKQTALVYENTRVSYEELNAKANQIAYSLMEQGVGPEQFVALALPRSAQMMVALLGILKTGAGYVPLDPAYPTERISFMLSDAKPSCMITNAEVAPSLPQDHSIPLMLLEDVNQGEGALSNPVDADRIQPLSPQHPAYIIYTSGSSGLPKGVVIPHQNVIRLFQSTDSWFQSQSTDTWTLFHSYAFDFSVWEMWGALLYGGRLVIVPYDTSRSPVDFLKLLVEEEVTVLNQTPSAFYQLIQSDQENQEIGSRLSLRYIVFGGEALEFSRLKDWYTRHSDQKPRLINMYGITETTVHVSYCPLDQASVEISASSLIGEGIPDLGVYVLDQWLQPVPPGVRGELYISGDGLARGYLNRPGLTAERFIANPFGKPGSRMYRTGDLACLRPDGTLDYLGRADQQIKIRGFRIELGEIEAVLNEHPDVKQVAVVVREDQPGNQRLIAYVVTVSQSQEELSSLRPHAASRLPEYMVPSAMVLMDQLPLTPNGKLDQKSLPPPDFSTQASGRLPRTPQEEILCDLFMEVLDLPRVGIDDSFFELGGHSLLAVRLMTRIRESLGMEINIGHLFTAPTVAGLAESLAMGSSHNPLEVLLPLRENGTRHPLFCAHPAGGLSWCYAGLMTTLGVDYPIYGLQARGIARKDVMPRSTEEMAADYIEHMKEIQPEGPYYLLGWSLGGNVIHAMATQLQRQGDEVALLVMLDAYPSHFSIKRTPSDDEALLALLALGGYDPDDLGDKRLDLEGAMEILSRDGSALASLDKEIILNLRSAYINSIDILRKYMPAPFKGNLLFFRSTVIPDWFTPLFADSWEPYVDGEIEVHEIACRHKDMCQPEPLKEIGQILGEKLKELANVVYS</sequence>
<dbReference type="Gene3D" id="3.40.50.980">
    <property type="match status" value="2"/>
</dbReference>
<dbReference type="RefSeq" id="WP_131847957.1">
    <property type="nucleotide sequence ID" value="NZ_SLXV01000005.1"/>
</dbReference>
<dbReference type="FunFam" id="1.10.1200.10:FF:000005">
    <property type="entry name" value="Nonribosomal peptide synthetase 1"/>
    <property type="match status" value="1"/>
</dbReference>
<dbReference type="GO" id="GO:0031177">
    <property type="term" value="F:phosphopantetheine binding"/>
    <property type="evidence" value="ECO:0007669"/>
    <property type="project" value="InterPro"/>
</dbReference>
<dbReference type="Pfam" id="PF00975">
    <property type="entry name" value="Thioesterase"/>
    <property type="match status" value="1"/>
</dbReference>
<dbReference type="PROSITE" id="PS50075">
    <property type="entry name" value="CARRIER"/>
    <property type="match status" value="2"/>
</dbReference>
<dbReference type="InterPro" id="IPR036736">
    <property type="entry name" value="ACP-like_sf"/>
</dbReference>
<feature type="domain" description="Carrier" evidence="7">
    <location>
        <begin position="966"/>
        <end position="1041"/>
    </location>
</feature>
<dbReference type="InterPro" id="IPR001031">
    <property type="entry name" value="Thioesterase"/>
</dbReference>
<dbReference type="Pfam" id="PF00668">
    <property type="entry name" value="Condensation"/>
    <property type="match status" value="2"/>
</dbReference>
<dbReference type="OrthoDB" id="9765680at2"/>
<keyword evidence="5" id="KW-0436">Ligase</keyword>
<dbReference type="InterPro" id="IPR023213">
    <property type="entry name" value="CAT-like_dom_sf"/>
</dbReference>
<dbReference type="SUPFAM" id="SSF52777">
    <property type="entry name" value="CoA-dependent acyltransferases"/>
    <property type="match status" value="4"/>
</dbReference>
<dbReference type="InterPro" id="IPR025110">
    <property type="entry name" value="AMP-bd_C"/>
</dbReference>
<dbReference type="PANTHER" id="PTHR45527:SF14">
    <property type="entry name" value="PLIPASTATIN SYNTHASE SUBUNIT B"/>
    <property type="match status" value="1"/>
</dbReference>